<comment type="caution">
    <text evidence="1">The sequence shown here is derived from an EMBL/GenBank/DDBJ whole genome shotgun (WGS) entry which is preliminary data.</text>
</comment>
<evidence type="ECO:0000313" key="1">
    <source>
        <dbReference type="EMBL" id="PWJ43685.1"/>
    </source>
</evidence>
<evidence type="ECO:0000313" key="2">
    <source>
        <dbReference type="Proteomes" id="UP000245535"/>
    </source>
</evidence>
<dbReference type="Proteomes" id="UP000245535">
    <property type="component" value="Unassembled WGS sequence"/>
</dbReference>
<proteinExistence type="predicted"/>
<dbReference type="EMBL" id="QGDO01000001">
    <property type="protein sequence ID" value="PWJ43685.1"/>
    <property type="molecule type" value="Genomic_DNA"/>
</dbReference>
<reference evidence="1 2" key="1">
    <citation type="submission" date="2018-03" db="EMBL/GenBank/DDBJ databases">
        <title>Genomic Encyclopedia of Archaeal and Bacterial Type Strains, Phase II (KMG-II): from individual species to whole genera.</title>
        <authorList>
            <person name="Goeker M."/>
        </authorList>
    </citation>
    <scope>NUCLEOTIDE SEQUENCE [LARGE SCALE GENOMIC DNA]</scope>
    <source>
        <strain evidence="1 2">DSM 28229</strain>
    </source>
</reference>
<dbReference type="AlphaFoldDB" id="A0A315ZDI6"/>
<accession>A0A315ZDI6</accession>
<gene>
    <name evidence="1" type="ORF">BC781_10131</name>
</gene>
<organism evidence="1 2">
    <name type="scientific">Sediminitomix flava</name>
    <dbReference type="NCBI Taxonomy" id="379075"/>
    <lineage>
        <taxon>Bacteria</taxon>
        <taxon>Pseudomonadati</taxon>
        <taxon>Bacteroidota</taxon>
        <taxon>Cytophagia</taxon>
        <taxon>Cytophagales</taxon>
        <taxon>Flammeovirgaceae</taxon>
        <taxon>Sediminitomix</taxon>
    </lineage>
</organism>
<protein>
    <submittedName>
        <fullName evidence="1">Uncharacterized protein</fullName>
    </submittedName>
</protein>
<sequence>MCSVNNVKVTFNQTCESFDARFVIHKNSDCGNCVKHEQTSCAHPSTAVEGMLCTSYAAV</sequence>
<name>A0A315ZDI6_SEDFL</name>
<keyword evidence="2" id="KW-1185">Reference proteome</keyword>